<evidence type="ECO:0000256" key="5">
    <source>
        <dbReference type="SAM" id="MobiDB-lite"/>
    </source>
</evidence>
<dbReference type="Proteomes" id="UP000472261">
    <property type="component" value="Unplaced"/>
</dbReference>
<feature type="domain" description="STAS" evidence="7">
    <location>
        <begin position="534"/>
        <end position="753"/>
    </location>
</feature>
<dbReference type="InterPro" id="IPR036513">
    <property type="entry name" value="STAS_dom_sf"/>
</dbReference>
<proteinExistence type="predicted"/>
<evidence type="ECO:0000256" key="3">
    <source>
        <dbReference type="ARBA" id="ARBA00022989"/>
    </source>
</evidence>
<dbReference type="Pfam" id="PF00916">
    <property type="entry name" value="Sulfate_transp"/>
    <property type="match status" value="1"/>
</dbReference>
<feature type="transmembrane region" description="Helical" evidence="6">
    <location>
        <begin position="189"/>
        <end position="216"/>
    </location>
</feature>
<organism evidence="8 9">
    <name type="scientific">Phasianus colchicus</name>
    <name type="common">Common pheasant</name>
    <dbReference type="NCBI Taxonomy" id="9054"/>
    <lineage>
        <taxon>Eukaryota</taxon>
        <taxon>Metazoa</taxon>
        <taxon>Chordata</taxon>
        <taxon>Craniata</taxon>
        <taxon>Vertebrata</taxon>
        <taxon>Euteleostomi</taxon>
        <taxon>Archelosauria</taxon>
        <taxon>Archosauria</taxon>
        <taxon>Dinosauria</taxon>
        <taxon>Saurischia</taxon>
        <taxon>Theropoda</taxon>
        <taxon>Coelurosauria</taxon>
        <taxon>Aves</taxon>
        <taxon>Neognathae</taxon>
        <taxon>Galloanserae</taxon>
        <taxon>Galliformes</taxon>
        <taxon>Phasianidae</taxon>
        <taxon>Phasianinae</taxon>
        <taxon>Phasianus</taxon>
    </lineage>
</organism>
<name>A0A669NX06_PHACC</name>
<dbReference type="InterPro" id="IPR002645">
    <property type="entry name" value="STAS_dom"/>
</dbReference>
<dbReference type="AlphaFoldDB" id="A0A669NX06"/>
<dbReference type="PANTHER" id="PTHR11814">
    <property type="entry name" value="SULFATE TRANSPORTER"/>
    <property type="match status" value="1"/>
</dbReference>
<dbReference type="Gene3D" id="3.30.750.24">
    <property type="entry name" value="STAS domain"/>
    <property type="match status" value="1"/>
</dbReference>
<evidence type="ECO:0000313" key="8">
    <source>
        <dbReference type="Ensembl" id="ENSPCLP00000000842.1"/>
    </source>
</evidence>
<dbReference type="Pfam" id="PF01740">
    <property type="entry name" value="STAS"/>
    <property type="match status" value="1"/>
</dbReference>
<reference evidence="8" key="1">
    <citation type="submission" date="2025-08" db="UniProtKB">
        <authorList>
            <consortium name="Ensembl"/>
        </authorList>
    </citation>
    <scope>IDENTIFICATION</scope>
</reference>
<keyword evidence="2 6" id="KW-0812">Transmembrane</keyword>
<dbReference type="GO" id="GO:0055085">
    <property type="term" value="P:transmembrane transport"/>
    <property type="evidence" value="ECO:0007669"/>
    <property type="project" value="InterPro"/>
</dbReference>
<dbReference type="GO" id="GO:0016020">
    <property type="term" value="C:membrane"/>
    <property type="evidence" value="ECO:0007669"/>
    <property type="project" value="UniProtKB-SubCell"/>
</dbReference>
<feature type="transmembrane region" description="Helical" evidence="6">
    <location>
        <begin position="386"/>
        <end position="410"/>
    </location>
</feature>
<evidence type="ECO:0000256" key="2">
    <source>
        <dbReference type="ARBA" id="ARBA00022692"/>
    </source>
</evidence>
<dbReference type="InterPro" id="IPR011547">
    <property type="entry name" value="SLC26A/SulP_dom"/>
</dbReference>
<dbReference type="InterPro" id="IPR001902">
    <property type="entry name" value="SLC26A/SulP_fam"/>
</dbReference>
<reference evidence="8" key="2">
    <citation type="submission" date="2025-09" db="UniProtKB">
        <authorList>
            <consortium name="Ensembl"/>
        </authorList>
    </citation>
    <scope>IDENTIFICATION</scope>
</reference>
<feature type="region of interest" description="Disordered" evidence="5">
    <location>
        <begin position="758"/>
        <end position="786"/>
    </location>
</feature>
<evidence type="ECO:0000256" key="6">
    <source>
        <dbReference type="SAM" id="Phobius"/>
    </source>
</evidence>
<evidence type="ECO:0000259" key="7">
    <source>
        <dbReference type="PROSITE" id="PS50801"/>
    </source>
</evidence>
<feature type="region of interest" description="Disordered" evidence="5">
    <location>
        <begin position="587"/>
        <end position="612"/>
    </location>
</feature>
<sequence>VRLSHLSSASSAAEPGAMAAEMVLSRRPGQPRGEVLSEADLEDPGAPMFSPGSHSFPGRCSASTAKSLLFRFLPVLRWLPRYPVKDWLLGDIASGFSVGIMHLPQGLAYALLAGLPPVTGLYSSFYPVFLYFFFGTSRHNSVGPFAVISVMIGSVTDSLVPSEDFMEFVNGTNVTEVNEARRDAARVELVATITVLSGIFQVALGLLQFGFVVTYLSDPLVRGYTTAASVHVLISQLKNVFGVSLGEHSGPLSLFVTFIEICKKLPETNVGTLVTAIIAMVAIFIVKELNHKFSAKLPMPIPIELITIIISTGISYGVNLNSKYGISVVGNIPSGLKPPVVPNVSYFGQVVGNAFAIAVVGYAICISLGKIFALKHGYKVDSNQELIALGLSNFLGGFFQCFAISCSMSRSLVQESTGGNSQVAGVISSLVILVTILKIGELFHDLPKAILSAIIIINLKGMFKQFTDLRTLWKSNRVDLMVWVVTFIATLLLNLDIGLGASVAFALLTVIFRTQLPHYSILGRVTDTDVYKDVAEYEKEVPGIKIFRSSSTIYFANVEMYSDALKKKSGINVDRLIEKKKKALKKLKKQQKKAEKEKAKRKKSSSKPQCAIGQDKSRVLGGHCPAECHQHPHGEGVFPQETEAECNGPGVAVIELSGEEGGTPAEPTLRSLGLPQPDFHAVILDFSPVNFVDTVSIKILKNIFRDFHEIEVDVFVASCPASVLAQLERGNFFSSTITKHCFFPSVNDAVLHIDAGRRPAPVSTQPHHPHCHRAAGRQSRLSSLLP</sequence>
<keyword evidence="3 6" id="KW-1133">Transmembrane helix</keyword>
<dbReference type="CDD" id="cd07042">
    <property type="entry name" value="STAS_SulP_like_sulfate_transporter"/>
    <property type="match status" value="1"/>
</dbReference>
<keyword evidence="9" id="KW-1185">Reference proteome</keyword>
<evidence type="ECO:0000313" key="9">
    <source>
        <dbReference type="Proteomes" id="UP000472261"/>
    </source>
</evidence>
<dbReference type="PROSITE" id="PS50801">
    <property type="entry name" value="STAS"/>
    <property type="match status" value="1"/>
</dbReference>
<comment type="subcellular location">
    <subcellularLocation>
        <location evidence="1">Membrane</location>
        <topology evidence="1">Multi-pass membrane protein</topology>
    </subcellularLocation>
</comment>
<feature type="transmembrane region" description="Helical" evidence="6">
    <location>
        <begin position="270"/>
        <end position="289"/>
    </location>
</feature>
<dbReference type="SUPFAM" id="SSF52091">
    <property type="entry name" value="SpoIIaa-like"/>
    <property type="match status" value="1"/>
</dbReference>
<dbReference type="NCBIfam" id="TIGR00815">
    <property type="entry name" value="sulP"/>
    <property type="match status" value="1"/>
</dbReference>
<keyword evidence="4 6" id="KW-0472">Membrane</keyword>
<evidence type="ECO:0000256" key="1">
    <source>
        <dbReference type="ARBA" id="ARBA00004141"/>
    </source>
</evidence>
<feature type="transmembrane region" description="Helical" evidence="6">
    <location>
        <begin position="483"/>
        <end position="512"/>
    </location>
</feature>
<feature type="transmembrane region" description="Helical" evidence="6">
    <location>
        <begin position="422"/>
        <end position="439"/>
    </location>
</feature>
<protein>
    <submittedName>
        <fullName evidence="8">Solute carrier family 26 member 6</fullName>
    </submittedName>
</protein>
<feature type="transmembrane region" description="Helical" evidence="6">
    <location>
        <begin position="109"/>
        <end position="134"/>
    </location>
</feature>
<feature type="transmembrane region" description="Helical" evidence="6">
    <location>
        <begin position="354"/>
        <end position="374"/>
    </location>
</feature>
<accession>A0A669NX06</accession>
<evidence type="ECO:0000256" key="4">
    <source>
        <dbReference type="ARBA" id="ARBA00023136"/>
    </source>
</evidence>
<feature type="transmembrane region" description="Helical" evidence="6">
    <location>
        <begin position="301"/>
        <end position="318"/>
    </location>
</feature>
<dbReference type="Ensembl" id="ENSPCLT00000001074.1">
    <property type="protein sequence ID" value="ENSPCLP00000000842.1"/>
    <property type="gene ID" value="ENSPCLG00000000689.1"/>
</dbReference>